<evidence type="ECO:0000313" key="3">
    <source>
        <dbReference type="Proteomes" id="UP000305929"/>
    </source>
</evidence>
<dbReference type="OrthoDB" id="2751008at2"/>
<dbReference type="Pfam" id="PF14040">
    <property type="entry name" value="DNase_NucA_NucB"/>
    <property type="match status" value="1"/>
</dbReference>
<sequence length="99" mass="11031">MCRSLHRNWANYDAAAAETARKNLNAKNTACRGLTRPSDSYQCDEYPFASTQEGAGKGDGNFSVRYVPGTENEQAGRELGSWYGADRILHNDLYGMYVE</sequence>
<protein>
    <recommendedName>
        <fullName evidence="1">Deoxyribonuclease NucA/NucB domain-containing protein</fullName>
    </recommendedName>
</protein>
<comment type="caution">
    <text evidence="2">The sequence shown here is derived from an EMBL/GenBank/DDBJ whole genome shotgun (WGS) entry which is preliminary data.</text>
</comment>
<dbReference type="EMBL" id="SZNQ01000003">
    <property type="protein sequence ID" value="TKS96150.1"/>
    <property type="molecule type" value="Genomic_DNA"/>
</dbReference>
<proteinExistence type="predicted"/>
<name>A0A4U5W6D3_STRLS</name>
<dbReference type="InterPro" id="IPR029476">
    <property type="entry name" value="DNase_NucA_NucB"/>
</dbReference>
<accession>A0A4U5W6D3</accession>
<keyword evidence="3" id="KW-1185">Reference proteome</keyword>
<evidence type="ECO:0000313" key="2">
    <source>
        <dbReference type="EMBL" id="TKS96150.1"/>
    </source>
</evidence>
<evidence type="ECO:0000259" key="1">
    <source>
        <dbReference type="Pfam" id="PF14040"/>
    </source>
</evidence>
<reference evidence="2 3" key="1">
    <citation type="submission" date="2019-04" db="EMBL/GenBank/DDBJ databases">
        <title>Streptomyces lasaliensis sp. nov., an Actinomycete isolated from soil which produces the polyether antibiotic lasalocid.</title>
        <authorList>
            <person name="Erwin G."/>
            <person name="Haber C."/>
        </authorList>
    </citation>
    <scope>NUCLEOTIDE SEQUENCE [LARGE SCALE GENOMIC DNA]</scope>
    <source>
        <strain evidence="2 3">X-537</strain>
    </source>
</reference>
<feature type="domain" description="Deoxyribonuclease NucA/NucB" evidence="1">
    <location>
        <begin position="11"/>
        <end position="95"/>
    </location>
</feature>
<dbReference type="RefSeq" id="WP_137311258.1">
    <property type="nucleotide sequence ID" value="NZ_SZNQ01000003.1"/>
</dbReference>
<gene>
    <name evidence="2" type="ORF">E4U91_35940</name>
</gene>
<dbReference type="Proteomes" id="UP000305929">
    <property type="component" value="Unassembled WGS sequence"/>
</dbReference>
<dbReference type="AlphaFoldDB" id="A0A4U5W6D3"/>
<organism evidence="2 3">
    <name type="scientific">Streptomyces lasalocidi</name>
    <name type="common">Streptomyces lasaliensis</name>
    <dbReference type="NCBI Taxonomy" id="324833"/>
    <lineage>
        <taxon>Bacteria</taxon>
        <taxon>Bacillati</taxon>
        <taxon>Actinomycetota</taxon>
        <taxon>Actinomycetes</taxon>
        <taxon>Kitasatosporales</taxon>
        <taxon>Streptomycetaceae</taxon>
        <taxon>Streptomyces</taxon>
    </lineage>
</organism>